<keyword evidence="5" id="KW-1185">Reference proteome</keyword>
<dbReference type="Proteomes" id="UP000649617">
    <property type="component" value="Unassembled WGS sequence"/>
</dbReference>
<dbReference type="SUPFAM" id="SSF51679">
    <property type="entry name" value="Bacterial luciferase-like"/>
    <property type="match status" value="1"/>
</dbReference>
<feature type="domain" description="MaoC-like" evidence="3">
    <location>
        <begin position="465"/>
        <end position="552"/>
    </location>
</feature>
<gene>
    <name evidence="4" type="primary">lcfA</name>
    <name evidence="4" type="ORF">SPIL2461_LOCUS20</name>
</gene>
<dbReference type="PROSITE" id="PS00455">
    <property type="entry name" value="AMP_BINDING"/>
    <property type="match status" value="1"/>
</dbReference>
<dbReference type="GO" id="GO:0016705">
    <property type="term" value="F:oxidoreductase activity, acting on paired donors, with incorporation or reduction of molecular oxygen"/>
    <property type="evidence" value="ECO:0007669"/>
    <property type="project" value="InterPro"/>
</dbReference>
<evidence type="ECO:0000259" key="2">
    <source>
        <dbReference type="Pfam" id="PF00501"/>
    </source>
</evidence>
<feature type="domain" description="Luciferase-like" evidence="1">
    <location>
        <begin position="570"/>
        <end position="887"/>
    </location>
</feature>
<dbReference type="InterPro" id="IPR042099">
    <property type="entry name" value="ANL_N_sf"/>
</dbReference>
<evidence type="ECO:0000259" key="3">
    <source>
        <dbReference type="Pfam" id="PF01575"/>
    </source>
</evidence>
<proteinExistence type="predicted"/>
<dbReference type="Gene3D" id="3.30.300.30">
    <property type="match status" value="1"/>
</dbReference>
<protein>
    <submittedName>
        <fullName evidence="4">LcfA protein</fullName>
    </submittedName>
</protein>
<name>A0A812IR56_SYMPI</name>
<evidence type="ECO:0000259" key="1">
    <source>
        <dbReference type="Pfam" id="PF00296"/>
    </source>
</evidence>
<dbReference type="InterPro" id="IPR045851">
    <property type="entry name" value="AMP-bd_C_sf"/>
</dbReference>
<dbReference type="CDD" id="cd01097">
    <property type="entry name" value="Tetrahydromethanopterin_reductase"/>
    <property type="match status" value="1"/>
</dbReference>
<dbReference type="InterPro" id="IPR002539">
    <property type="entry name" value="MaoC-like_dom"/>
</dbReference>
<dbReference type="GO" id="GO:0006631">
    <property type="term" value="P:fatty acid metabolic process"/>
    <property type="evidence" value="ECO:0007669"/>
    <property type="project" value="TreeGrafter"/>
</dbReference>
<dbReference type="InterPro" id="IPR036661">
    <property type="entry name" value="Luciferase-like_sf"/>
</dbReference>
<dbReference type="SUPFAM" id="SSF54637">
    <property type="entry name" value="Thioesterase/thiol ester dehydrase-isomerase"/>
    <property type="match status" value="1"/>
</dbReference>
<dbReference type="InterPro" id="IPR020845">
    <property type="entry name" value="AMP-binding_CS"/>
</dbReference>
<dbReference type="Pfam" id="PF01575">
    <property type="entry name" value="MaoC_dehydratas"/>
    <property type="match status" value="1"/>
</dbReference>
<evidence type="ECO:0000313" key="5">
    <source>
        <dbReference type="Proteomes" id="UP000649617"/>
    </source>
</evidence>
<dbReference type="Gene3D" id="3.20.20.30">
    <property type="entry name" value="Luciferase-like domain"/>
    <property type="match status" value="1"/>
</dbReference>
<dbReference type="InterPro" id="IPR011251">
    <property type="entry name" value="Luciferase-like_dom"/>
</dbReference>
<evidence type="ECO:0000313" key="4">
    <source>
        <dbReference type="EMBL" id="CAE7148674.1"/>
    </source>
</evidence>
<dbReference type="GO" id="GO:0031956">
    <property type="term" value="F:medium-chain fatty acid-CoA ligase activity"/>
    <property type="evidence" value="ECO:0007669"/>
    <property type="project" value="TreeGrafter"/>
</dbReference>
<dbReference type="Gene3D" id="3.10.129.10">
    <property type="entry name" value="Hotdog Thioesterase"/>
    <property type="match status" value="1"/>
</dbReference>
<dbReference type="Pfam" id="PF00296">
    <property type="entry name" value="Bac_luciferase"/>
    <property type="match status" value="1"/>
</dbReference>
<dbReference type="PANTHER" id="PTHR43201">
    <property type="entry name" value="ACYL-COA SYNTHETASE"/>
    <property type="match status" value="1"/>
</dbReference>
<dbReference type="InterPro" id="IPR029069">
    <property type="entry name" value="HotDog_dom_sf"/>
</dbReference>
<dbReference type="InterPro" id="IPR000873">
    <property type="entry name" value="AMP-dep_synth/lig_dom"/>
</dbReference>
<accession>A0A812IR56</accession>
<dbReference type="SUPFAM" id="SSF56801">
    <property type="entry name" value="Acetyl-CoA synthetase-like"/>
    <property type="match status" value="1"/>
</dbReference>
<dbReference type="OrthoDB" id="16262at2759"/>
<sequence length="913" mass="98726">MHTFADPLARAVQVAAGKTAVIDQDKTFTYSELQDRCGRLVKGLYALGLQKGDRVAIWANNCHQYIEAYVGVPAGGLVIVPLNTRHAEPELRYALEDSGTRVLLTDRPAEGLQDIVEHVISLDDAYENLLAAEPAALGVGVQENDLAGLFYTGGTTGQSKGVMLSHRNLISNTFHWLSSAPQSDQDVMLVMAPLFHAAGSNGVLSSIWTAGAQLTLGAFAPGEVLDLIERHKVSMTLGVPTMLAAMAEEQHVNPRDVSSLRSIGHGGSPIATEVLRRTCTAFPGAELIEVYGATELSPLTTTLRNEQNLLGDERARSCGQSIPGVDVRILDETGHALPSGEIGEVVVRGPNVMRGYWNKPEQTAAVLKDGAYWTGDLGYMDEAGFVYLVDRSKDMIVTGGENVYCTEVEEVLYKHEAVLEAAVYGIPDEKWGEAVYATVVPRAEHSNIDPEDLLAFCRESIAGYKDRINKFADATLDQQWIHVDPERAKNGPFGAPIAHGQLTMSIMSFLPGGSGIGLPALEGMKMGINYGWNKVRFMSPVAVGPMLEAINELTVEIEGVCVASHIGDTDYVVRAEELGYTHAWLADSQMLWSDCYATLALVAHKTSHIQIGTGVAVSGTRPAPVNAAAIATINALAPGRTFFGVGAGNTARRVMGLPPQRIKEFEAYLQQLVPLLKGEEALLPVGKEQTSPIRHIMPDKGFVNFADPIALYVSGFGPKSLALAGKYGDGAVLALVGDPGAMSSVWHMMQAGARDGGREIAPQGDFYTTALTTMVVLDEGEALDSPRVKSECGAMAMATVHYAYDQFRNFGHQPPNALAGIWDDYTKLLESYPAERRHQRIHAGHNCWVLEEEERFLTPEVLAASSMIGTRSALIEQIQQLSAVGLEQIMILPNFDTRYDVLERVAQDIIPNV</sequence>
<reference evidence="4" key="1">
    <citation type="submission" date="2021-02" db="EMBL/GenBank/DDBJ databases">
        <authorList>
            <person name="Dougan E. K."/>
            <person name="Rhodes N."/>
            <person name="Thang M."/>
            <person name="Chan C."/>
        </authorList>
    </citation>
    <scope>NUCLEOTIDE SEQUENCE</scope>
</reference>
<comment type="caution">
    <text evidence="4">The sequence shown here is derived from an EMBL/GenBank/DDBJ whole genome shotgun (WGS) entry which is preliminary data.</text>
</comment>
<dbReference type="AlphaFoldDB" id="A0A812IR56"/>
<organism evidence="4 5">
    <name type="scientific">Symbiodinium pilosum</name>
    <name type="common">Dinoflagellate</name>
    <dbReference type="NCBI Taxonomy" id="2952"/>
    <lineage>
        <taxon>Eukaryota</taxon>
        <taxon>Sar</taxon>
        <taxon>Alveolata</taxon>
        <taxon>Dinophyceae</taxon>
        <taxon>Suessiales</taxon>
        <taxon>Symbiodiniaceae</taxon>
        <taxon>Symbiodinium</taxon>
    </lineage>
</organism>
<dbReference type="Pfam" id="PF00501">
    <property type="entry name" value="AMP-binding"/>
    <property type="match status" value="1"/>
</dbReference>
<feature type="domain" description="AMP-dependent synthetase/ligase" evidence="2">
    <location>
        <begin position="9"/>
        <end position="357"/>
    </location>
</feature>
<dbReference type="Gene3D" id="3.40.50.12780">
    <property type="entry name" value="N-terminal domain of ligase-like"/>
    <property type="match status" value="1"/>
</dbReference>
<dbReference type="EMBL" id="CAJNIZ010000001">
    <property type="protein sequence ID" value="CAE7148674.1"/>
    <property type="molecule type" value="Genomic_DNA"/>
</dbReference>
<dbReference type="PANTHER" id="PTHR43201:SF32">
    <property type="entry name" value="2-SUCCINYLBENZOATE--COA LIGASE, CHLOROPLASTIC_PEROXISOMAL"/>
    <property type="match status" value="1"/>
</dbReference>